<reference evidence="1" key="1">
    <citation type="submission" date="2022-07" db="EMBL/GenBank/DDBJ databases">
        <title>Genome Sequence of Phlebia brevispora.</title>
        <authorList>
            <person name="Buettner E."/>
        </authorList>
    </citation>
    <scope>NUCLEOTIDE SEQUENCE</scope>
    <source>
        <strain evidence="1">MPL23</strain>
    </source>
</reference>
<accession>A0ACC1SD49</accession>
<gene>
    <name evidence="1" type="ORF">NM688_g6724</name>
</gene>
<evidence type="ECO:0000313" key="1">
    <source>
        <dbReference type="EMBL" id="KAJ3537190.1"/>
    </source>
</evidence>
<organism evidence="1 2">
    <name type="scientific">Phlebia brevispora</name>
    <dbReference type="NCBI Taxonomy" id="194682"/>
    <lineage>
        <taxon>Eukaryota</taxon>
        <taxon>Fungi</taxon>
        <taxon>Dikarya</taxon>
        <taxon>Basidiomycota</taxon>
        <taxon>Agaricomycotina</taxon>
        <taxon>Agaricomycetes</taxon>
        <taxon>Polyporales</taxon>
        <taxon>Meruliaceae</taxon>
        <taxon>Phlebia</taxon>
    </lineage>
</organism>
<comment type="caution">
    <text evidence="1">The sequence shown here is derived from an EMBL/GenBank/DDBJ whole genome shotgun (WGS) entry which is preliminary data.</text>
</comment>
<evidence type="ECO:0000313" key="2">
    <source>
        <dbReference type="Proteomes" id="UP001148662"/>
    </source>
</evidence>
<name>A0ACC1SD49_9APHY</name>
<sequence length="199" mass="22146">MARFRCPSSTDSSKTAYEVPVDRPAVEILRPKGTRTNPKSRGKVKHVAKRAVVKERIRQFAKAKKVKQVLKLPTSKTVTLWIGNLPSDTTEGYLAGMFGKFGKIQEIIIRLSQGNVVCAGEVGNTCRSETQLYASVTMYSPAATTYAMDMDGTLLNGHMIRFSLDVNQIRRNVSELLDTHLEERQPTHLLTGQPGDRIL</sequence>
<keyword evidence="2" id="KW-1185">Reference proteome</keyword>
<proteinExistence type="predicted"/>
<dbReference type="Proteomes" id="UP001148662">
    <property type="component" value="Unassembled WGS sequence"/>
</dbReference>
<protein>
    <submittedName>
        <fullName evidence="1">Uncharacterized protein</fullName>
    </submittedName>
</protein>
<dbReference type="EMBL" id="JANHOG010001430">
    <property type="protein sequence ID" value="KAJ3537190.1"/>
    <property type="molecule type" value="Genomic_DNA"/>
</dbReference>